<keyword evidence="2" id="KW-1185">Reference proteome</keyword>
<dbReference type="OrthoDB" id="10571180at2759"/>
<reference evidence="2" key="2">
    <citation type="submission" date="2015-01" db="EMBL/GenBank/DDBJ databases">
        <title>Evolutionary Origins and Diversification of the Mycorrhizal Mutualists.</title>
        <authorList>
            <consortium name="DOE Joint Genome Institute"/>
            <consortium name="Mycorrhizal Genomics Consortium"/>
            <person name="Kohler A."/>
            <person name="Kuo A."/>
            <person name="Nagy L.G."/>
            <person name="Floudas D."/>
            <person name="Copeland A."/>
            <person name="Barry K.W."/>
            <person name="Cichocki N."/>
            <person name="Veneault-Fourrey C."/>
            <person name="LaButti K."/>
            <person name="Lindquist E.A."/>
            <person name="Lipzen A."/>
            <person name="Lundell T."/>
            <person name="Morin E."/>
            <person name="Murat C."/>
            <person name="Riley R."/>
            <person name="Ohm R."/>
            <person name="Sun H."/>
            <person name="Tunlid A."/>
            <person name="Henrissat B."/>
            <person name="Grigoriev I.V."/>
            <person name="Hibbett D.S."/>
            <person name="Martin F."/>
        </authorList>
    </citation>
    <scope>NUCLEOTIDE SEQUENCE [LARGE SCALE GENOMIC DNA]</scope>
    <source>
        <strain evidence="2">UH-Slu-Lm8-n1</strain>
    </source>
</reference>
<accession>A0A0C9ZQD8</accession>
<name>A0A0C9ZQD8_9AGAM</name>
<gene>
    <name evidence="1" type="ORF">CY34DRAFT_19876</name>
</gene>
<organism evidence="1 2">
    <name type="scientific">Suillus luteus UH-Slu-Lm8-n1</name>
    <dbReference type="NCBI Taxonomy" id="930992"/>
    <lineage>
        <taxon>Eukaryota</taxon>
        <taxon>Fungi</taxon>
        <taxon>Dikarya</taxon>
        <taxon>Basidiomycota</taxon>
        <taxon>Agaricomycotina</taxon>
        <taxon>Agaricomycetes</taxon>
        <taxon>Agaricomycetidae</taxon>
        <taxon>Boletales</taxon>
        <taxon>Suillineae</taxon>
        <taxon>Suillaceae</taxon>
        <taxon>Suillus</taxon>
    </lineage>
</organism>
<dbReference type="HOGENOM" id="CLU_1321665_0_0_1"/>
<evidence type="ECO:0000313" key="1">
    <source>
        <dbReference type="EMBL" id="KIK31486.1"/>
    </source>
</evidence>
<dbReference type="AlphaFoldDB" id="A0A0C9ZQD8"/>
<proteinExistence type="predicted"/>
<dbReference type="InParanoid" id="A0A0C9ZQD8"/>
<dbReference type="EMBL" id="KN836950">
    <property type="protein sequence ID" value="KIK31486.1"/>
    <property type="molecule type" value="Genomic_DNA"/>
</dbReference>
<sequence length="208" mass="23194">MTLIGAPHTPRTKSHFWHSAATFFLPTLDSSLTEEPARTGNDSELLNSPVLPRATHSWSHHKVTCEDIEDEEEDLIAIQGIRWREQQLSPGPVSGALLEEVNDPLMDDETDDENDELTNHSVGVQCTNPYALRIPPTVTEAHKALMDLRNLLRPPWNDGTGYKRLLETMPEGRIRKEGLGLSSCAVPLTRVCAPHFRMKSGGHPTKFS</sequence>
<dbReference type="Proteomes" id="UP000054485">
    <property type="component" value="Unassembled WGS sequence"/>
</dbReference>
<protein>
    <submittedName>
        <fullName evidence="1">Uncharacterized protein</fullName>
    </submittedName>
</protein>
<reference evidence="1 2" key="1">
    <citation type="submission" date="2014-04" db="EMBL/GenBank/DDBJ databases">
        <authorList>
            <consortium name="DOE Joint Genome Institute"/>
            <person name="Kuo A."/>
            <person name="Ruytinx J."/>
            <person name="Rineau F."/>
            <person name="Colpaert J."/>
            <person name="Kohler A."/>
            <person name="Nagy L.G."/>
            <person name="Floudas D."/>
            <person name="Copeland A."/>
            <person name="Barry K.W."/>
            <person name="Cichocki N."/>
            <person name="Veneault-Fourrey C."/>
            <person name="LaButti K."/>
            <person name="Lindquist E.A."/>
            <person name="Lipzen A."/>
            <person name="Lundell T."/>
            <person name="Morin E."/>
            <person name="Murat C."/>
            <person name="Sun H."/>
            <person name="Tunlid A."/>
            <person name="Henrissat B."/>
            <person name="Grigoriev I.V."/>
            <person name="Hibbett D.S."/>
            <person name="Martin F."/>
            <person name="Nordberg H.P."/>
            <person name="Cantor M.N."/>
            <person name="Hua S.X."/>
        </authorList>
    </citation>
    <scope>NUCLEOTIDE SEQUENCE [LARGE SCALE GENOMIC DNA]</scope>
    <source>
        <strain evidence="1 2">UH-Slu-Lm8-n1</strain>
    </source>
</reference>
<evidence type="ECO:0000313" key="2">
    <source>
        <dbReference type="Proteomes" id="UP000054485"/>
    </source>
</evidence>